<gene>
    <name evidence="6" type="primary">atg16</name>
    <name evidence="5" type="ORF">SJAG_03136</name>
</gene>
<accession>B6K3F2</accession>
<feature type="domain" description="Autophagy-related protein 16" evidence="4">
    <location>
        <begin position="5"/>
        <end position="155"/>
    </location>
</feature>
<proteinExistence type="inferred from homology"/>
<evidence type="ECO:0000313" key="7">
    <source>
        <dbReference type="Proteomes" id="UP000001744"/>
    </source>
</evidence>
<dbReference type="GeneID" id="7048482"/>
<comment type="similarity">
    <text evidence="1">Belongs to the ATG16 family.</text>
</comment>
<dbReference type="OrthoDB" id="5400795at2759"/>
<dbReference type="AlphaFoldDB" id="B6K3F2"/>
<evidence type="ECO:0000256" key="1">
    <source>
        <dbReference type="ARBA" id="ARBA00005331"/>
    </source>
</evidence>
<evidence type="ECO:0000259" key="4">
    <source>
        <dbReference type="Pfam" id="PF08614"/>
    </source>
</evidence>
<dbReference type="Pfam" id="PF08614">
    <property type="entry name" value="ATG16"/>
    <property type="match status" value="1"/>
</dbReference>
<dbReference type="RefSeq" id="XP_002174302.1">
    <property type="nucleotide sequence ID" value="XM_002174266.1"/>
</dbReference>
<evidence type="ECO:0000256" key="2">
    <source>
        <dbReference type="SAM" id="Coils"/>
    </source>
</evidence>
<reference evidence="5 7" key="1">
    <citation type="journal article" date="2011" name="Science">
        <title>Comparative functional genomics of the fission yeasts.</title>
        <authorList>
            <person name="Rhind N."/>
            <person name="Chen Z."/>
            <person name="Yassour M."/>
            <person name="Thompson D.A."/>
            <person name="Haas B.J."/>
            <person name="Habib N."/>
            <person name="Wapinski I."/>
            <person name="Roy S."/>
            <person name="Lin M.F."/>
            <person name="Heiman D.I."/>
            <person name="Young S.K."/>
            <person name="Furuya K."/>
            <person name="Guo Y."/>
            <person name="Pidoux A."/>
            <person name="Chen H.M."/>
            <person name="Robbertse B."/>
            <person name="Goldberg J.M."/>
            <person name="Aoki K."/>
            <person name="Bayne E.H."/>
            <person name="Berlin A.M."/>
            <person name="Desjardins C.A."/>
            <person name="Dobbs E."/>
            <person name="Dukaj L."/>
            <person name="Fan L."/>
            <person name="FitzGerald M.G."/>
            <person name="French C."/>
            <person name="Gujja S."/>
            <person name="Hansen K."/>
            <person name="Keifenheim D."/>
            <person name="Levin J.Z."/>
            <person name="Mosher R.A."/>
            <person name="Mueller C.A."/>
            <person name="Pfiffner J."/>
            <person name="Priest M."/>
            <person name="Russ C."/>
            <person name="Smialowska A."/>
            <person name="Swoboda P."/>
            <person name="Sykes S.M."/>
            <person name="Vaughn M."/>
            <person name="Vengrova S."/>
            <person name="Yoder R."/>
            <person name="Zeng Q."/>
            <person name="Allshire R."/>
            <person name="Baulcombe D."/>
            <person name="Birren B.W."/>
            <person name="Brown W."/>
            <person name="Ekwall K."/>
            <person name="Kellis M."/>
            <person name="Leatherwood J."/>
            <person name="Levin H."/>
            <person name="Margalit H."/>
            <person name="Martienssen R."/>
            <person name="Nieduszynski C.A."/>
            <person name="Spatafora J.W."/>
            <person name="Friedman N."/>
            <person name="Dalgaard J.Z."/>
            <person name="Baumann P."/>
            <person name="Niki H."/>
            <person name="Regev A."/>
            <person name="Nusbaum C."/>
        </authorList>
    </citation>
    <scope>NUCLEOTIDE SEQUENCE [LARGE SCALE GENOMIC DNA]</scope>
    <source>
        <strain evidence="7">yFS275 / FY16936</strain>
    </source>
</reference>
<feature type="region of interest" description="Disordered" evidence="3">
    <location>
        <begin position="54"/>
        <end position="73"/>
    </location>
</feature>
<protein>
    <recommendedName>
        <fullName evidence="4">Autophagy-related protein 16 domain-containing protein</fullName>
    </recommendedName>
</protein>
<organism evidence="5 7">
    <name type="scientific">Schizosaccharomyces japonicus (strain yFS275 / FY16936)</name>
    <name type="common">Fission yeast</name>
    <dbReference type="NCBI Taxonomy" id="402676"/>
    <lineage>
        <taxon>Eukaryota</taxon>
        <taxon>Fungi</taxon>
        <taxon>Dikarya</taxon>
        <taxon>Ascomycota</taxon>
        <taxon>Taphrinomycotina</taxon>
        <taxon>Schizosaccharomycetes</taxon>
        <taxon>Schizosaccharomycetales</taxon>
        <taxon>Schizosaccharomycetaceae</taxon>
        <taxon>Schizosaccharomyces</taxon>
    </lineage>
</organism>
<evidence type="ECO:0000313" key="6">
    <source>
        <dbReference type="JaponicusDB" id="SJAG_03136"/>
    </source>
</evidence>
<dbReference type="JaponicusDB" id="SJAG_03136">
    <property type="gene designation" value="atg16"/>
</dbReference>
<dbReference type="EMBL" id="KE651167">
    <property type="protein sequence ID" value="EEB08009.1"/>
    <property type="molecule type" value="Genomic_DNA"/>
</dbReference>
<dbReference type="STRING" id="402676.B6K3F2"/>
<sequence>MELEKKLRSRDIVEKSYYEIVEQYHALLYYVFHETTNTSGIETAKMKEDPNIITSSGVSSSQTDQVGNSSVSTDAKRLEKLQRDFDMAVHQLKEVQETQKRQQNLATKQITVLKSQLGVQEELNEEKNKRIQFLQDELLALQLEVSSLDRQLEGYKR</sequence>
<dbReference type="Proteomes" id="UP000001744">
    <property type="component" value="Unassembled WGS sequence"/>
</dbReference>
<keyword evidence="7" id="KW-1185">Reference proteome</keyword>
<feature type="coiled-coil region" evidence="2">
    <location>
        <begin position="78"/>
        <end position="151"/>
    </location>
</feature>
<name>B6K3F2_SCHJY</name>
<dbReference type="InterPro" id="IPR013923">
    <property type="entry name" value="Autophagy-rel_prot_16_dom"/>
</dbReference>
<keyword evidence="2" id="KW-0175">Coiled coil</keyword>
<dbReference type="VEuPathDB" id="FungiDB:SJAG_03136"/>
<evidence type="ECO:0000256" key="3">
    <source>
        <dbReference type="SAM" id="MobiDB-lite"/>
    </source>
</evidence>
<dbReference type="HOGENOM" id="CLU_1678953_0_0_1"/>
<evidence type="ECO:0000313" key="5">
    <source>
        <dbReference type="EMBL" id="EEB08009.1"/>
    </source>
</evidence>